<evidence type="ECO:0000256" key="10">
    <source>
        <dbReference type="ARBA" id="ARBA00023136"/>
    </source>
</evidence>
<keyword evidence="7" id="KW-0067">ATP-binding</keyword>
<feature type="domain" description="Sensor protein KdpD transmembrane" evidence="12">
    <location>
        <begin position="26"/>
        <end position="130"/>
    </location>
</feature>
<feature type="transmembrane region" description="Helical" evidence="11">
    <location>
        <begin position="47"/>
        <end position="64"/>
    </location>
</feature>
<feature type="transmembrane region" description="Helical" evidence="11">
    <location>
        <begin position="21"/>
        <end position="41"/>
    </location>
</feature>
<keyword evidence="6" id="KW-0418">Kinase</keyword>
<dbReference type="GO" id="GO:0016301">
    <property type="term" value="F:kinase activity"/>
    <property type="evidence" value="ECO:0007669"/>
    <property type="project" value="UniProtKB-KW"/>
</dbReference>
<comment type="subcellular location">
    <subcellularLocation>
        <location evidence="1">Membrane</location>
        <topology evidence="1">Multi-pass membrane protein</topology>
    </subcellularLocation>
</comment>
<protein>
    <submittedName>
        <fullName evidence="13">Uncharacterized protein DUF4118</fullName>
    </submittedName>
</protein>
<dbReference type="GO" id="GO:0000160">
    <property type="term" value="P:phosphorelay signal transduction system"/>
    <property type="evidence" value="ECO:0007669"/>
    <property type="project" value="UniProtKB-KW"/>
</dbReference>
<evidence type="ECO:0000256" key="6">
    <source>
        <dbReference type="ARBA" id="ARBA00022777"/>
    </source>
</evidence>
<dbReference type="Pfam" id="PF13493">
    <property type="entry name" value="DUF4118"/>
    <property type="match status" value="1"/>
</dbReference>
<dbReference type="Proteomes" id="UP000278440">
    <property type="component" value="Unassembled WGS sequence"/>
</dbReference>
<keyword evidence="2" id="KW-0597">Phosphoprotein</keyword>
<proteinExistence type="predicted"/>
<sequence length="257" mass="26858">MQTSVTTGPLGGFDRWSDRRGVVRLAVVVVTLALAGVLGLLRDEVTSSTAALILVLPVVAAAAAGDRVTGVLTALAAAAGFDFFLTAPFYSFAIHGRDDVELAGVLVLVGLAVTEVALWGHRQQASARERDGYIEGVLGLADTAAHGGGPELVEGVEQAVTLALGVDRTSWRRGPGSSSLPTLHRDGRVRVDGRDVGVSRHGLPTDTVLVVPAGQGHLEVVAATRTVRPTRDQLRAVLLLADQLRTSTAERTPSRGR</sequence>
<reference evidence="13 14" key="1">
    <citation type="submission" date="2018-10" db="EMBL/GenBank/DDBJ databases">
        <title>Sequencing the genomes of 1000 actinobacteria strains.</title>
        <authorList>
            <person name="Klenk H.-P."/>
        </authorList>
    </citation>
    <scope>NUCLEOTIDE SEQUENCE [LARGE SCALE GENOMIC DNA]</scope>
    <source>
        <strain evidence="13 14">DSM 44267</strain>
    </source>
</reference>
<evidence type="ECO:0000256" key="3">
    <source>
        <dbReference type="ARBA" id="ARBA00022679"/>
    </source>
</evidence>
<keyword evidence="3" id="KW-0808">Transferase</keyword>
<organism evidence="13 14">
    <name type="scientific">Terracoccus luteus</name>
    <dbReference type="NCBI Taxonomy" id="53356"/>
    <lineage>
        <taxon>Bacteria</taxon>
        <taxon>Bacillati</taxon>
        <taxon>Actinomycetota</taxon>
        <taxon>Actinomycetes</taxon>
        <taxon>Micrococcales</taxon>
        <taxon>Intrasporangiaceae</taxon>
        <taxon>Terracoccus</taxon>
    </lineage>
</organism>
<dbReference type="AlphaFoldDB" id="A0A495Y231"/>
<comment type="caution">
    <text evidence="13">The sequence shown here is derived from an EMBL/GenBank/DDBJ whole genome shotgun (WGS) entry which is preliminary data.</text>
</comment>
<name>A0A495Y231_9MICO</name>
<evidence type="ECO:0000256" key="5">
    <source>
        <dbReference type="ARBA" id="ARBA00022741"/>
    </source>
</evidence>
<keyword evidence="14" id="KW-1185">Reference proteome</keyword>
<dbReference type="GO" id="GO:0005524">
    <property type="term" value="F:ATP binding"/>
    <property type="evidence" value="ECO:0007669"/>
    <property type="project" value="UniProtKB-KW"/>
</dbReference>
<dbReference type="EMBL" id="RBXT01000001">
    <property type="protein sequence ID" value="RKT79294.1"/>
    <property type="molecule type" value="Genomic_DNA"/>
</dbReference>
<feature type="transmembrane region" description="Helical" evidence="11">
    <location>
        <begin position="102"/>
        <end position="120"/>
    </location>
</feature>
<dbReference type="InterPro" id="IPR025201">
    <property type="entry name" value="KdpD_TM"/>
</dbReference>
<evidence type="ECO:0000313" key="14">
    <source>
        <dbReference type="Proteomes" id="UP000278440"/>
    </source>
</evidence>
<keyword evidence="10 11" id="KW-0472">Membrane</keyword>
<accession>A0A495Y231</accession>
<keyword evidence="4 11" id="KW-0812">Transmembrane</keyword>
<evidence type="ECO:0000256" key="8">
    <source>
        <dbReference type="ARBA" id="ARBA00022989"/>
    </source>
</evidence>
<dbReference type="InterPro" id="IPR038318">
    <property type="entry name" value="KdpD_sf"/>
</dbReference>
<feature type="transmembrane region" description="Helical" evidence="11">
    <location>
        <begin position="71"/>
        <end position="90"/>
    </location>
</feature>
<evidence type="ECO:0000256" key="7">
    <source>
        <dbReference type="ARBA" id="ARBA00022840"/>
    </source>
</evidence>
<keyword evidence="5" id="KW-0547">Nucleotide-binding</keyword>
<dbReference type="OrthoDB" id="3696881at2"/>
<dbReference type="RefSeq" id="WP_121034067.1">
    <property type="nucleotide sequence ID" value="NZ_RBXT01000001.1"/>
</dbReference>
<evidence type="ECO:0000256" key="4">
    <source>
        <dbReference type="ARBA" id="ARBA00022692"/>
    </source>
</evidence>
<evidence type="ECO:0000256" key="1">
    <source>
        <dbReference type="ARBA" id="ARBA00004141"/>
    </source>
</evidence>
<evidence type="ECO:0000313" key="13">
    <source>
        <dbReference type="EMBL" id="RKT79294.1"/>
    </source>
</evidence>
<dbReference type="GO" id="GO:0016020">
    <property type="term" value="C:membrane"/>
    <property type="evidence" value="ECO:0007669"/>
    <property type="project" value="UniProtKB-SubCell"/>
</dbReference>
<dbReference type="Gene3D" id="1.20.120.620">
    <property type="entry name" value="Backbone structure of the membrane domain of e. Coli histidine kinase receptor kdpd"/>
    <property type="match status" value="1"/>
</dbReference>
<evidence type="ECO:0000256" key="9">
    <source>
        <dbReference type="ARBA" id="ARBA00023012"/>
    </source>
</evidence>
<keyword evidence="8 11" id="KW-1133">Transmembrane helix</keyword>
<evidence type="ECO:0000256" key="2">
    <source>
        <dbReference type="ARBA" id="ARBA00022553"/>
    </source>
</evidence>
<evidence type="ECO:0000256" key="11">
    <source>
        <dbReference type="SAM" id="Phobius"/>
    </source>
</evidence>
<keyword evidence="9" id="KW-0902">Two-component regulatory system</keyword>
<evidence type="ECO:0000259" key="12">
    <source>
        <dbReference type="Pfam" id="PF13493"/>
    </source>
</evidence>
<gene>
    <name evidence="13" type="ORF">DFJ68_2761</name>
</gene>